<evidence type="ECO:0000313" key="6">
    <source>
        <dbReference type="EMBL" id="QKE92161.1"/>
    </source>
</evidence>
<protein>
    <submittedName>
        <fullName evidence="6">ABC transporter substrate-binding protein</fullName>
    </submittedName>
</protein>
<feature type="signal peptide" evidence="4">
    <location>
        <begin position="1"/>
        <end position="32"/>
    </location>
</feature>
<evidence type="ECO:0000256" key="4">
    <source>
        <dbReference type="SAM" id="SignalP"/>
    </source>
</evidence>
<dbReference type="InterPro" id="IPR025997">
    <property type="entry name" value="SBP_2_dom"/>
</dbReference>
<dbReference type="Pfam" id="PF13407">
    <property type="entry name" value="Peripla_BP_4"/>
    <property type="match status" value="1"/>
</dbReference>
<evidence type="ECO:0000313" key="7">
    <source>
        <dbReference type="Proteomes" id="UP000500767"/>
    </source>
</evidence>
<feature type="domain" description="Periplasmic binding protein" evidence="5">
    <location>
        <begin position="60"/>
        <end position="319"/>
    </location>
</feature>
<dbReference type="KEGG" id="lck:HN018_20875"/>
<dbReference type="InterPro" id="IPR028082">
    <property type="entry name" value="Peripla_BP_I"/>
</dbReference>
<evidence type="ECO:0000256" key="3">
    <source>
        <dbReference type="ARBA" id="ARBA00022729"/>
    </source>
</evidence>
<dbReference type="PANTHER" id="PTHR46847">
    <property type="entry name" value="D-ALLOSE-BINDING PERIPLASMIC PROTEIN-RELATED"/>
    <property type="match status" value="1"/>
</dbReference>
<dbReference type="CDD" id="cd19998">
    <property type="entry name" value="PBP1_ABC_sugar_binding-like"/>
    <property type="match status" value="1"/>
</dbReference>
<keyword evidence="7" id="KW-1185">Reference proteome</keyword>
<proteinExistence type="inferred from homology"/>
<dbReference type="PROSITE" id="PS51257">
    <property type="entry name" value="PROKAR_LIPOPROTEIN"/>
    <property type="match status" value="1"/>
</dbReference>
<organism evidence="6 7">
    <name type="scientific">Lichenicola cladoniae</name>
    <dbReference type="NCBI Taxonomy" id="1484109"/>
    <lineage>
        <taxon>Bacteria</taxon>
        <taxon>Pseudomonadati</taxon>
        <taxon>Pseudomonadota</taxon>
        <taxon>Alphaproteobacteria</taxon>
        <taxon>Acetobacterales</taxon>
        <taxon>Acetobacteraceae</taxon>
        <taxon>Lichenicola</taxon>
    </lineage>
</organism>
<accession>A0A6M8HVJ0</accession>
<feature type="chain" id="PRO_5026978521" evidence="4">
    <location>
        <begin position="33"/>
        <end position="375"/>
    </location>
</feature>
<dbReference type="RefSeq" id="WP_171837003.1">
    <property type="nucleotide sequence ID" value="NZ_CP053708.1"/>
</dbReference>
<evidence type="ECO:0000256" key="1">
    <source>
        <dbReference type="ARBA" id="ARBA00004196"/>
    </source>
</evidence>
<dbReference type="GO" id="GO:0030246">
    <property type="term" value="F:carbohydrate binding"/>
    <property type="evidence" value="ECO:0007669"/>
    <property type="project" value="UniProtKB-ARBA"/>
</dbReference>
<reference evidence="6 7" key="1">
    <citation type="journal article" date="2014" name="World J. Microbiol. Biotechnol.">
        <title>Biodiversity and physiological characteristics of Antarctic and Arctic lichens-associated bacteria.</title>
        <authorList>
            <person name="Lee Y.M."/>
            <person name="Kim E.H."/>
            <person name="Lee H.K."/>
            <person name="Hong S.G."/>
        </authorList>
    </citation>
    <scope>NUCLEOTIDE SEQUENCE [LARGE SCALE GENOMIC DNA]</scope>
    <source>
        <strain evidence="6 7">PAMC 26569</strain>
    </source>
</reference>
<keyword evidence="3 4" id="KW-0732">Signal</keyword>
<comment type="similarity">
    <text evidence="2">Belongs to the bacterial solute-binding protein 2 family.</text>
</comment>
<dbReference type="AlphaFoldDB" id="A0A6M8HVJ0"/>
<dbReference type="PANTHER" id="PTHR46847:SF3">
    <property type="entry name" value="GALACTOFURANOSE-BINDING PROTEIN YTFQ"/>
    <property type="match status" value="1"/>
</dbReference>
<name>A0A6M8HVJ0_9PROT</name>
<dbReference type="SUPFAM" id="SSF53822">
    <property type="entry name" value="Periplasmic binding protein-like I"/>
    <property type="match status" value="1"/>
</dbReference>
<evidence type="ECO:0000256" key="2">
    <source>
        <dbReference type="ARBA" id="ARBA00007639"/>
    </source>
</evidence>
<evidence type="ECO:0000259" key="5">
    <source>
        <dbReference type="Pfam" id="PF13407"/>
    </source>
</evidence>
<comment type="subcellular location">
    <subcellularLocation>
        <location evidence="1">Cell envelope</location>
    </subcellularLocation>
</comment>
<dbReference type="EMBL" id="CP053708">
    <property type="protein sequence ID" value="QKE92161.1"/>
    <property type="molecule type" value="Genomic_DNA"/>
</dbReference>
<dbReference type="GO" id="GO:0030313">
    <property type="term" value="C:cell envelope"/>
    <property type="evidence" value="ECO:0007669"/>
    <property type="project" value="UniProtKB-SubCell"/>
</dbReference>
<gene>
    <name evidence="6" type="ORF">HN018_20875</name>
</gene>
<dbReference type="Proteomes" id="UP000500767">
    <property type="component" value="Chromosome"/>
</dbReference>
<sequence length="375" mass="39509">MTKETGMIRSRRLHMSILAAGLTACVAAPAIAADAGQCFQPASSTSGTVSLPAKKGPYRIAFANGFIGNAWRVQMLQSLKAYASQPAVAAQIKELRIVSVGTDVSAQIAAMDNFISAGFDAILIDANSPTAFKPVMRRAKQAGVLIVSFDNTLDRTGKETNLVQVNQDQVAMGKMMGDWLNQNMKEKKHVLEVRGVPGNSVDRDRHDGFRQAMAADPGIQITEVVGNWDDGTGQKAVADSLAVNGAVDGIYTQGGSTGVTHALLDSHKPLVPIAGEGENGFRKLIVANAKDGLLGESAGQSPALSAVALKAAIAVLQGQTVPGEIRVPIPAANYKTFEAGKNYFPDLSDTFFAAHDFPICDINMTANDITGQNAK</sequence>
<dbReference type="Gene3D" id="3.40.50.2300">
    <property type="match status" value="2"/>
</dbReference>